<evidence type="ECO:0000313" key="1">
    <source>
        <dbReference type="EMBL" id="KAK3253946.1"/>
    </source>
</evidence>
<sequence>MRSTGNKKHINFLLEDFCQEAGRIRKEERERKNGTFKPVPEGEDVDVQDLQSLNTKDLFKPPYLEGGANAKEVAKMVNTKRTPSGNFFQLSNPSLFVARAPGTRPVNEFETDKKRQERLQEQANIIRTKSKEASLAKEKLVSEKTWLTPQQKGDRAGGARLAKLVSSHRTPTGGFFNPHLG</sequence>
<dbReference type="Proteomes" id="UP001190700">
    <property type="component" value="Unassembled WGS sequence"/>
</dbReference>
<protein>
    <submittedName>
        <fullName evidence="1">Uncharacterized protein</fullName>
    </submittedName>
</protein>
<gene>
    <name evidence="1" type="ORF">CYMTET_36822</name>
</gene>
<name>A0AAE0CF76_9CHLO</name>
<evidence type="ECO:0000313" key="2">
    <source>
        <dbReference type="Proteomes" id="UP001190700"/>
    </source>
</evidence>
<comment type="caution">
    <text evidence="1">The sequence shown here is derived from an EMBL/GenBank/DDBJ whole genome shotgun (WGS) entry which is preliminary data.</text>
</comment>
<dbReference type="EMBL" id="LGRX02024523">
    <property type="protein sequence ID" value="KAK3253946.1"/>
    <property type="molecule type" value="Genomic_DNA"/>
</dbReference>
<proteinExistence type="predicted"/>
<organism evidence="1 2">
    <name type="scientific">Cymbomonas tetramitiformis</name>
    <dbReference type="NCBI Taxonomy" id="36881"/>
    <lineage>
        <taxon>Eukaryota</taxon>
        <taxon>Viridiplantae</taxon>
        <taxon>Chlorophyta</taxon>
        <taxon>Pyramimonadophyceae</taxon>
        <taxon>Pyramimonadales</taxon>
        <taxon>Pyramimonadaceae</taxon>
        <taxon>Cymbomonas</taxon>
    </lineage>
</organism>
<accession>A0AAE0CF76</accession>
<keyword evidence="2" id="KW-1185">Reference proteome</keyword>
<reference evidence="1 2" key="1">
    <citation type="journal article" date="2015" name="Genome Biol. Evol.">
        <title>Comparative Genomics of a Bacterivorous Green Alga Reveals Evolutionary Causalities and Consequences of Phago-Mixotrophic Mode of Nutrition.</title>
        <authorList>
            <person name="Burns J.A."/>
            <person name="Paasch A."/>
            <person name="Narechania A."/>
            <person name="Kim E."/>
        </authorList>
    </citation>
    <scope>NUCLEOTIDE SEQUENCE [LARGE SCALE GENOMIC DNA]</scope>
    <source>
        <strain evidence="1 2">PLY_AMNH</strain>
    </source>
</reference>
<dbReference type="AlphaFoldDB" id="A0AAE0CF76"/>